<dbReference type="Proteomes" id="UP000604730">
    <property type="component" value="Unassembled WGS sequence"/>
</dbReference>
<organism evidence="2 3">
    <name type="scientific">Catonella massiliensis</name>
    <dbReference type="NCBI Taxonomy" id="2799636"/>
    <lineage>
        <taxon>Bacteria</taxon>
        <taxon>Bacillati</taxon>
        <taxon>Bacillota</taxon>
        <taxon>Clostridia</taxon>
        <taxon>Lachnospirales</taxon>
        <taxon>Lachnospiraceae</taxon>
        <taxon>Catonella</taxon>
    </lineage>
</organism>
<comment type="caution">
    <text evidence="2">The sequence shown here is derived from an EMBL/GenBank/DDBJ whole genome shotgun (WGS) entry which is preliminary data.</text>
</comment>
<keyword evidence="1" id="KW-0732">Signal</keyword>
<accession>A0ABS1J1C5</accession>
<evidence type="ECO:0000313" key="2">
    <source>
        <dbReference type="EMBL" id="MBK5897689.1"/>
    </source>
</evidence>
<sequence length="62" mass="6885">MKSYLVNTTLIKKLILSSCFIAILLSSLAPVCSSLADIHSNSTLVCERPKQCEIAEFRSRKI</sequence>
<dbReference type="RefSeq" id="WP_208429156.1">
    <property type="nucleotide sequence ID" value="NZ_JAEPRJ010000001.1"/>
</dbReference>
<name>A0ABS1J1C5_9FIRM</name>
<feature type="signal peptide" evidence="1">
    <location>
        <begin position="1"/>
        <end position="29"/>
    </location>
</feature>
<feature type="chain" id="PRO_5045638222" evidence="1">
    <location>
        <begin position="30"/>
        <end position="62"/>
    </location>
</feature>
<evidence type="ECO:0000256" key="1">
    <source>
        <dbReference type="SAM" id="SignalP"/>
    </source>
</evidence>
<proteinExistence type="predicted"/>
<evidence type="ECO:0000313" key="3">
    <source>
        <dbReference type="Proteomes" id="UP000604730"/>
    </source>
</evidence>
<protein>
    <submittedName>
        <fullName evidence="2">Uncharacterized protein</fullName>
    </submittedName>
</protein>
<dbReference type="EMBL" id="JAEPRJ010000001">
    <property type="protein sequence ID" value="MBK5897689.1"/>
    <property type="molecule type" value="Genomic_DNA"/>
</dbReference>
<gene>
    <name evidence="2" type="ORF">JJN12_07860</name>
</gene>
<reference evidence="2 3" key="1">
    <citation type="submission" date="2021-01" db="EMBL/GenBank/DDBJ databases">
        <title>Isolation and description of Catonella massiliensis sp. nov., a novel Catonella species, isolated from a stable periodontitis subject.</title>
        <authorList>
            <person name="Antezack A."/>
            <person name="Boxberger M."/>
            <person name="La Scola B."/>
            <person name="Monnet-Corti V."/>
        </authorList>
    </citation>
    <scope>NUCLEOTIDE SEQUENCE [LARGE SCALE GENOMIC DNA]</scope>
    <source>
        <strain evidence="2 3">Marseille-Q4567</strain>
    </source>
</reference>
<keyword evidence="3" id="KW-1185">Reference proteome</keyword>